<evidence type="ECO:0000256" key="1">
    <source>
        <dbReference type="ARBA" id="ARBA00004447"/>
    </source>
</evidence>
<evidence type="ECO:0000256" key="7">
    <source>
        <dbReference type="ARBA" id="ARBA00023034"/>
    </source>
</evidence>
<name>A0AAY4EBK2_9TELE</name>
<dbReference type="Proteomes" id="UP000694580">
    <property type="component" value="Chromosome 9"/>
</dbReference>
<keyword evidence="6 9" id="KW-1133">Transmembrane helix</keyword>
<evidence type="ECO:0000256" key="5">
    <source>
        <dbReference type="ARBA" id="ARBA00022968"/>
    </source>
</evidence>
<evidence type="ECO:0000313" key="12">
    <source>
        <dbReference type="Proteomes" id="UP000694580"/>
    </source>
</evidence>
<dbReference type="GO" id="GO:0047238">
    <property type="term" value="F:glucuronosyl-N-acetylgalactosaminyl-proteoglycan 4-beta-N-acetylgalactosaminyltransferase activity"/>
    <property type="evidence" value="ECO:0007669"/>
    <property type="project" value="TreeGrafter"/>
</dbReference>
<dbReference type="GeneTree" id="ENSGT01050000244857"/>
<keyword evidence="7 9" id="KW-0333">Golgi apparatus</keyword>
<keyword evidence="12" id="KW-1185">Reference proteome</keyword>
<evidence type="ECO:0000256" key="6">
    <source>
        <dbReference type="ARBA" id="ARBA00022989"/>
    </source>
</evidence>
<organism evidence="11 12">
    <name type="scientific">Denticeps clupeoides</name>
    <name type="common">denticle herring</name>
    <dbReference type="NCBI Taxonomy" id="299321"/>
    <lineage>
        <taxon>Eukaryota</taxon>
        <taxon>Metazoa</taxon>
        <taxon>Chordata</taxon>
        <taxon>Craniata</taxon>
        <taxon>Vertebrata</taxon>
        <taxon>Euteleostomi</taxon>
        <taxon>Actinopterygii</taxon>
        <taxon>Neopterygii</taxon>
        <taxon>Teleostei</taxon>
        <taxon>Clupei</taxon>
        <taxon>Clupeiformes</taxon>
        <taxon>Denticipitoidei</taxon>
        <taxon>Denticipitidae</taxon>
        <taxon>Denticeps</taxon>
    </lineage>
</organism>
<evidence type="ECO:0000256" key="10">
    <source>
        <dbReference type="SAM" id="Coils"/>
    </source>
</evidence>
<dbReference type="InterPro" id="IPR008428">
    <property type="entry name" value="Chond_GalNAc"/>
</dbReference>
<dbReference type="PANTHER" id="PTHR12369:SF22">
    <property type="entry name" value="CHONDROITIN SULFATE SYNTHASE 2"/>
    <property type="match status" value="1"/>
</dbReference>
<dbReference type="Ensembl" id="ENSDCDT00010065594.1">
    <property type="protein sequence ID" value="ENSDCDP00010055000.1"/>
    <property type="gene ID" value="ENSDCDG00010031642.1"/>
</dbReference>
<dbReference type="RefSeq" id="XP_028846661.1">
    <property type="nucleotide sequence ID" value="XM_028990828.1"/>
</dbReference>
<accession>A0AAY4EBK2</accession>
<keyword evidence="5 9" id="KW-0735">Signal-anchor</keyword>
<dbReference type="InterPro" id="IPR051227">
    <property type="entry name" value="CS_glycosyltransferase"/>
</dbReference>
<proteinExistence type="inferred from homology"/>
<keyword evidence="10" id="KW-0175">Coiled coil</keyword>
<feature type="transmembrane region" description="Helical" evidence="9">
    <location>
        <begin position="12"/>
        <end position="34"/>
    </location>
</feature>
<comment type="subcellular location">
    <subcellularLocation>
        <location evidence="1 9">Golgi apparatus</location>
        <location evidence="1 9">Golgi stack membrane</location>
        <topology evidence="1 9">Single-pass type II membrane protein</topology>
    </subcellularLocation>
</comment>
<reference evidence="11" key="2">
    <citation type="submission" date="2025-08" db="UniProtKB">
        <authorList>
            <consortium name="Ensembl"/>
        </authorList>
    </citation>
    <scope>IDENTIFICATION</scope>
</reference>
<evidence type="ECO:0000256" key="4">
    <source>
        <dbReference type="ARBA" id="ARBA00022692"/>
    </source>
</evidence>
<evidence type="ECO:0000256" key="9">
    <source>
        <dbReference type="RuleBase" id="RU364016"/>
    </source>
</evidence>
<dbReference type="PANTHER" id="PTHR12369">
    <property type="entry name" value="CHONDROITIN SYNTHASE"/>
    <property type="match status" value="1"/>
</dbReference>
<evidence type="ECO:0000256" key="2">
    <source>
        <dbReference type="ARBA" id="ARBA00009239"/>
    </source>
</evidence>
<dbReference type="AlphaFoldDB" id="A0AAY4EBK2"/>
<protein>
    <recommendedName>
        <fullName evidence="9">Hexosyltransferase</fullName>
        <ecNumber evidence="9">2.4.1.-</ecNumber>
    </recommendedName>
</protein>
<evidence type="ECO:0000313" key="11">
    <source>
        <dbReference type="Ensembl" id="ENSDCDP00010055000.1"/>
    </source>
</evidence>
<evidence type="ECO:0000256" key="8">
    <source>
        <dbReference type="ARBA" id="ARBA00023136"/>
    </source>
</evidence>
<reference evidence="11 12" key="1">
    <citation type="submission" date="2020-06" db="EMBL/GenBank/DDBJ databases">
        <authorList>
            <consortium name="Wellcome Sanger Institute Data Sharing"/>
        </authorList>
    </citation>
    <scope>NUCLEOTIDE SEQUENCE [LARGE SCALE GENOMIC DNA]</scope>
</reference>
<reference evidence="11" key="3">
    <citation type="submission" date="2025-09" db="UniProtKB">
        <authorList>
            <consortium name="Ensembl"/>
        </authorList>
    </citation>
    <scope>IDENTIFICATION</scope>
</reference>
<dbReference type="EC" id="2.4.1.-" evidence="9"/>
<keyword evidence="8 9" id="KW-0472">Membrane</keyword>
<feature type="coiled-coil region" evidence="10">
    <location>
        <begin position="318"/>
        <end position="345"/>
    </location>
</feature>
<gene>
    <name evidence="11" type="primary">chpfa</name>
</gene>
<keyword evidence="4 9" id="KW-0812">Transmembrane</keyword>
<dbReference type="GO" id="GO:0032580">
    <property type="term" value="C:Golgi cisterna membrane"/>
    <property type="evidence" value="ECO:0007669"/>
    <property type="project" value="UniProtKB-SubCell"/>
</dbReference>
<dbReference type="Gene3D" id="3.90.550.50">
    <property type="match status" value="1"/>
</dbReference>
<dbReference type="Pfam" id="PF05679">
    <property type="entry name" value="CHGN"/>
    <property type="match status" value="1"/>
</dbReference>
<comment type="similarity">
    <text evidence="2 9">Belongs to the chondroitin N-acetylgalactosaminyltransferase family.</text>
</comment>
<dbReference type="GeneID" id="114796566"/>
<keyword evidence="3 9" id="KW-0808">Transferase</keyword>
<evidence type="ECO:0000256" key="3">
    <source>
        <dbReference type="ARBA" id="ARBA00022679"/>
    </source>
</evidence>
<sequence>MRVWKMTSLLRPIGPVVVGMSLGLTLSLLSVSWVRDMCGDPWADAEGLARAEDGGLGVARKPNSVSDSEEDFQTRVIPYKPPDKSPASQVLRTRYVSTELGMRERLFVGVLTSKETINTMGVAVNRTIHHHLENVVFFTGLRSPKTSHGMSVVAHGDELLNLYNAVKYILEHYISEYDWFYLAHDNTYTQADRLKSLASHLSMDYMLYMGSPVEFTGDGAPGTYCDSGSGLILSRALLLRLQPFLAKCRGGTSPDETLGKCINRYLGANCVDEHKGLYYHHFKMGQSTDASQEDSVEFKDSLTVHPVSNPEQMYRLHKHFTQLELQKTYEEIQKLQAEIKNVSVLAADGKRSAQWPVGVSPPFEPKQRFDVLRWDFFTEDLIYSCIDDSPQCELRGVDETDVADVIETAMRELNKKYMPVLHLKKQHVINGYRRFDPNKGMEYTLDLQLEAVTQDSKSRSITKRVHLVRPLSNVEIIPMPYVTEAAMVHIILPLTMHDKDFVDQFLEMYAKNCLEKKENAVLTLVFICDAYDAQQANQCDLLASIKSQISDYKRRFPSIEIPLITITTDAPSQIKVLDIVSKQLPLDTLFFTATVNTNISGEFLNRCRMNSINNWQVFFPIHFQDYNPSIAYHGLPSPTMVDLVRDSGHFDRSAFDEACFYNSDYMATRNRMAQDVLENEDLLDTLDFYDMIVQYSGLHVFRAVEPALHQRYNFQLCNPQLSDNIYHRCVLRNMEALGTRSQLAMVLFEQEYGKST</sequence>